<feature type="region of interest" description="Disordered" evidence="1">
    <location>
        <begin position="1"/>
        <end position="61"/>
    </location>
</feature>
<dbReference type="AlphaFoldDB" id="A0A8D2L696"/>
<dbReference type="Ensembl" id="ENSVKKT00000017648.1">
    <property type="protein sequence ID" value="ENSVKKP00000017221.1"/>
    <property type="gene ID" value="ENSVKKG00000011768.1"/>
</dbReference>
<dbReference type="Proteomes" id="UP000694545">
    <property type="component" value="Unplaced"/>
</dbReference>
<organism evidence="2 3">
    <name type="scientific">Varanus komodoensis</name>
    <name type="common">Komodo dragon</name>
    <dbReference type="NCBI Taxonomy" id="61221"/>
    <lineage>
        <taxon>Eukaryota</taxon>
        <taxon>Metazoa</taxon>
        <taxon>Chordata</taxon>
        <taxon>Craniata</taxon>
        <taxon>Vertebrata</taxon>
        <taxon>Euteleostomi</taxon>
        <taxon>Lepidosauria</taxon>
        <taxon>Squamata</taxon>
        <taxon>Bifurcata</taxon>
        <taxon>Unidentata</taxon>
        <taxon>Episquamata</taxon>
        <taxon>Toxicofera</taxon>
        <taxon>Anguimorpha</taxon>
        <taxon>Paleoanguimorpha</taxon>
        <taxon>Varanoidea</taxon>
        <taxon>Varanidae</taxon>
        <taxon>Varanus</taxon>
    </lineage>
</organism>
<evidence type="ECO:0000256" key="1">
    <source>
        <dbReference type="SAM" id="MobiDB-lite"/>
    </source>
</evidence>
<reference evidence="2" key="1">
    <citation type="submission" date="2025-08" db="UniProtKB">
        <authorList>
            <consortium name="Ensembl"/>
        </authorList>
    </citation>
    <scope>IDENTIFICATION</scope>
</reference>
<evidence type="ECO:0000313" key="3">
    <source>
        <dbReference type="Proteomes" id="UP000694545"/>
    </source>
</evidence>
<accession>A0A8D2L696</accession>
<protein>
    <submittedName>
        <fullName evidence="2">Uncharacterized protein</fullName>
    </submittedName>
</protein>
<reference evidence="2" key="2">
    <citation type="submission" date="2025-09" db="UniProtKB">
        <authorList>
            <consortium name="Ensembl"/>
        </authorList>
    </citation>
    <scope>IDENTIFICATION</scope>
</reference>
<feature type="compositionally biased region" description="Basic residues" evidence="1">
    <location>
        <begin position="12"/>
        <end position="31"/>
    </location>
</feature>
<feature type="region of interest" description="Disordered" evidence="1">
    <location>
        <begin position="112"/>
        <end position="133"/>
    </location>
</feature>
<keyword evidence="3" id="KW-1185">Reference proteome</keyword>
<proteinExistence type="predicted"/>
<evidence type="ECO:0000313" key="2">
    <source>
        <dbReference type="Ensembl" id="ENSVKKP00000017221.1"/>
    </source>
</evidence>
<feature type="compositionally biased region" description="Polar residues" evidence="1">
    <location>
        <begin position="1"/>
        <end position="11"/>
    </location>
</feature>
<sequence length="133" mass="14748">MGTQRLWQTLSGRRRRGQQGRPPARRAHPRQRGAGSGPLRPRRAGTGPRAPQFSRSQACSGPLTQADSWCLLRYDLSAKVFSQRLQRKCLKAECVCMWARRLERSAKALPQCAQPKGFSPSRQAHLGGGSQAL</sequence>
<name>A0A8D2L696_VARKO</name>